<reference evidence="1 2" key="1">
    <citation type="submission" date="2020-12" db="EMBL/GenBank/DDBJ databases">
        <title>Concerted genomic and epigenomic changes stabilize Arabidopsis allopolyploids.</title>
        <authorList>
            <person name="Chen Z."/>
        </authorList>
    </citation>
    <scope>NUCLEOTIDE SEQUENCE [LARGE SCALE GENOMIC DNA]</scope>
    <source>
        <strain evidence="1">As9502</strain>
        <tissue evidence="1">Leaf</tissue>
    </source>
</reference>
<gene>
    <name evidence="1" type="ORF">ISN44_As08g025590</name>
</gene>
<accession>A0A8T2BAB1</accession>
<evidence type="ECO:0000313" key="1">
    <source>
        <dbReference type="EMBL" id="KAG7583013.1"/>
    </source>
</evidence>
<evidence type="ECO:0000313" key="2">
    <source>
        <dbReference type="Proteomes" id="UP000694251"/>
    </source>
</evidence>
<comment type="caution">
    <text evidence="1">The sequence shown here is derived from an EMBL/GenBank/DDBJ whole genome shotgun (WGS) entry which is preliminary data.</text>
</comment>
<dbReference type="Proteomes" id="UP000694251">
    <property type="component" value="Chromosome 8"/>
</dbReference>
<proteinExistence type="predicted"/>
<protein>
    <submittedName>
        <fullName evidence="1">Uncharacterized protein</fullName>
    </submittedName>
</protein>
<dbReference type="EMBL" id="JAEFBJ010000008">
    <property type="protein sequence ID" value="KAG7583013.1"/>
    <property type="molecule type" value="Genomic_DNA"/>
</dbReference>
<feature type="non-terminal residue" evidence="1">
    <location>
        <position position="1"/>
    </location>
</feature>
<sequence>REKFNCIEFRSWELPDSCTVGIFSHKICLEMKP</sequence>
<organism evidence="1 2">
    <name type="scientific">Arabidopsis suecica</name>
    <name type="common">Swedish thale-cress</name>
    <name type="synonym">Cardaminopsis suecica</name>
    <dbReference type="NCBI Taxonomy" id="45249"/>
    <lineage>
        <taxon>Eukaryota</taxon>
        <taxon>Viridiplantae</taxon>
        <taxon>Streptophyta</taxon>
        <taxon>Embryophyta</taxon>
        <taxon>Tracheophyta</taxon>
        <taxon>Spermatophyta</taxon>
        <taxon>Magnoliopsida</taxon>
        <taxon>eudicotyledons</taxon>
        <taxon>Gunneridae</taxon>
        <taxon>Pentapetalae</taxon>
        <taxon>rosids</taxon>
        <taxon>malvids</taxon>
        <taxon>Brassicales</taxon>
        <taxon>Brassicaceae</taxon>
        <taxon>Camelineae</taxon>
        <taxon>Arabidopsis</taxon>
    </lineage>
</organism>
<dbReference type="AlphaFoldDB" id="A0A8T2BAB1"/>
<name>A0A8T2BAB1_ARASU</name>
<keyword evidence="2" id="KW-1185">Reference proteome</keyword>